<sequence length="90" mass="9648">MDRGGNLPGGWGQGRGLASSPHKPDPGHGGTEQGSLPVTKILPYLVVLMRGSDHHLTRKATREIAMRSIVTPRASMLRALPHEGMSRAKC</sequence>
<feature type="region of interest" description="Disordered" evidence="1">
    <location>
        <begin position="1"/>
        <end position="36"/>
    </location>
</feature>
<gene>
    <name evidence="2" type="ORF">MMAB1_0005</name>
</gene>
<dbReference type="EMBL" id="LT158599">
    <property type="protein sequence ID" value="CVK31222.1"/>
    <property type="molecule type" value="Genomic_DNA"/>
</dbReference>
<reference evidence="2 3" key="1">
    <citation type="submission" date="2016-01" db="EMBL/GenBank/DDBJ databases">
        <authorList>
            <person name="Manzoor S."/>
        </authorList>
    </citation>
    <scope>NUCLEOTIDE SEQUENCE [LARGE SCALE GENOMIC DNA]</scope>
    <source>
        <strain evidence="2">Methanoculleus sp MAB1</strain>
    </source>
</reference>
<proteinExistence type="predicted"/>
<organism evidence="2 3">
    <name type="scientific">Methanoculleus bourgensis</name>
    <dbReference type="NCBI Taxonomy" id="83986"/>
    <lineage>
        <taxon>Archaea</taxon>
        <taxon>Methanobacteriati</taxon>
        <taxon>Methanobacteriota</taxon>
        <taxon>Stenosarchaea group</taxon>
        <taxon>Methanomicrobia</taxon>
        <taxon>Methanomicrobiales</taxon>
        <taxon>Methanomicrobiaceae</taxon>
        <taxon>Methanoculleus</taxon>
    </lineage>
</organism>
<evidence type="ECO:0000313" key="2">
    <source>
        <dbReference type="EMBL" id="CVK31222.1"/>
    </source>
</evidence>
<evidence type="ECO:0000256" key="1">
    <source>
        <dbReference type="SAM" id="MobiDB-lite"/>
    </source>
</evidence>
<accession>A0A0X3BGJ4</accession>
<dbReference type="Proteomes" id="UP000069850">
    <property type="component" value="Chromosome 1"/>
</dbReference>
<evidence type="ECO:0000313" key="3">
    <source>
        <dbReference type="Proteomes" id="UP000069850"/>
    </source>
</evidence>
<dbReference type="AlphaFoldDB" id="A0A0X3BGJ4"/>
<protein>
    <submittedName>
        <fullName evidence="2">Uncharacterized protein</fullName>
    </submittedName>
</protein>
<feature type="compositionally biased region" description="Gly residues" evidence="1">
    <location>
        <begin position="1"/>
        <end position="15"/>
    </location>
</feature>
<dbReference type="KEGG" id="mema:MMAB1_0005"/>
<name>A0A0X3BGJ4_9EURY</name>